<proteinExistence type="predicted"/>
<organism evidence="1 2">
    <name type="scientific">Champsocephalus esox</name>
    <name type="common">pike icefish</name>
    <dbReference type="NCBI Taxonomy" id="159716"/>
    <lineage>
        <taxon>Eukaryota</taxon>
        <taxon>Metazoa</taxon>
        <taxon>Chordata</taxon>
        <taxon>Craniata</taxon>
        <taxon>Vertebrata</taxon>
        <taxon>Euteleostomi</taxon>
        <taxon>Actinopterygii</taxon>
        <taxon>Neopterygii</taxon>
        <taxon>Teleostei</taxon>
        <taxon>Neoteleostei</taxon>
        <taxon>Acanthomorphata</taxon>
        <taxon>Eupercaria</taxon>
        <taxon>Perciformes</taxon>
        <taxon>Notothenioidei</taxon>
        <taxon>Channichthyidae</taxon>
        <taxon>Champsocephalus</taxon>
    </lineage>
</organism>
<gene>
    <name evidence="1" type="ORF">CesoFtcFv8_013522</name>
</gene>
<evidence type="ECO:0000313" key="1">
    <source>
        <dbReference type="EMBL" id="KAK5889947.1"/>
    </source>
</evidence>
<evidence type="ECO:0000313" key="2">
    <source>
        <dbReference type="Proteomes" id="UP001335648"/>
    </source>
</evidence>
<dbReference type="AlphaFoldDB" id="A0AAN8BRU1"/>
<reference evidence="1 2" key="1">
    <citation type="journal article" date="2023" name="Mol. Biol. Evol.">
        <title>Genomics of Secondarily Temperate Adaptation in the Only Non-Antarctic Icefish.</title>
        <authorList>
            <person name="Rivera-Colon A.G."/>
            <person name="Rayamajhi N."/>
            <person name="Minhas B.F."/>
            <person name="Madrigal G."/>
            <person name="Bilyk K.T."/>
            <person name="Yoon V."/>
            <person name="Hune M."/>
            <person name="Gregory S."/>
            <person name="Cheng C.H.C."/>
            <person name="Catchen J.M."/>
        </authorList>
    </citation>
    <scope>NUCLEOTIDE SEQUENCE [LARGE SCALE GENOMIC DNA]</scope>
    <source>
        <strain evidence="1">JC2023a</strain>
    </source>
</reference>
<name>A0AAN8BRU1_9TELE</name>
<dbReference type="Proteomes" id="UP001335648">
    <property type="component" value="Unassembled WGS sequence"/>
</dbReference>
<accession>A0AAN8BRU1</accession>
<protein>
    <submittedName>
        <fullName evidence="1">Uncharacterized protein</fullName>
    </submittedName>
</protein>
<dbReference type="EMBL" id="JAULUE010002056">
    <property type="protein sequence ID" value="KAK5889947.1"/>
    <property type="molecule type" value="Genomic_DNA"/>
</dbReference>
<keyword evidence="2" id="KW-1185">Reference proteome</keyword>
<comment type="caution">
    <text evidence="1">The sequence shown here is derived from an EMBL/GenBank/DDBJ whole genome shotgun (WGS) entry which is preliminary data.</text>
</comment>
<sequence length="88" mass="9694">MASFIKAAQSVEDCRASVCIPWLSALCSDPQLPLGESYLLPGSPQPPPTDSQRRYAACLPPAHKQDFIGGTPKNLMTLKAFEYLSWRK</sequence>